<keyword evidence="4" id="KW-0067">ATP-binding</keyword>
<feature type="compositionally biased region" description="Acidic residues" evidence="5">
    <location>
        <begin position="75"/>
        <end position="84"/>
    </location>
</feature>
<dbReference type="Gramene" id="ONK72683">
    <property type="protein sequence ID" value="ONK72683"/>
    <property type="gene ID" value="A4U43_C04F22000"/>
</dbReference>
<dbReference type="GO" id="GO:0005664">
    <property type="term" value="C:nuclear origin of replication recognition complex"/>
    <property type="evidence" value="ECO:0007669"/>
    <property type="project" value="TreeGrafter"/>
</dbReference>
<keyword evidence="4" id="KW-0235">DNA replication</keyword>
<dbReference type="Proteomes" id="UP000243459">
    <property type="component" value="Chromosome 4"/>
</dbReference>
<gene>
    <name evidence="6" type="ORF">A4U43_C04F22000</name>
</gene>
<keyword evidence="3 4" id="KW-0539">Nucleus</keyword>
<feature type="region of interest" description="Disordered" evidence="5">
    <location>
        <begin position="37"/>
        <end position="94"/>
    </location>
</feature>
<dbReference type="AlphaFoldDB" id="A0A5P1F4L9"/>
<evidence type="ECO:0000313" key="6">
    <source>
        <dbReference type="EMBL" id="ONK72683.1"/>
    </source>
</evidence>
<proteinExistence type="inferred from homology"/>
<keyword evidence="4" id="KW-0547">Nucleotide-binding</keyword>
<comment type="similarity">
    <text evidence="4">Belongs to the ORC1 family.</text>
</comment>
<comment type="subcellular location">
    <subcellularLocation>
        <location evidence="1 4">Nucleus</location>
    </subcellularLocation>
</comment>
<comment type="subunit">
    <text evidence="4">Component of the origin recognition complex (ORC) composed of at least ORC1, ORC2, ORC3, ORC4, ORC5 and ORC6. ORC is regulated in a cell-cycle and development dependent manner. It is sequentially assembled at the exit from anaphase of mitosis and disassembled as cells enter S phase. Binds unmodified and methylated histone H3.</text>
</comment>
<evidence type="ECO:0000256" key="5">
    <source>
        <dbReference type="SAM" id="MobiDB-lite"/>
    </source>
</evidence>
<dbReference type="EMBL" id="CM007384">
    <property type="protein sequence ID" value="ONK72683.1"/>
    <property type="molecule type" value="Genomic_DNA"/>
</dbReference>
<dbReference type="GO" id="GO:0003688">
    <property type="term" value="F:DNA replication origin binding"/>
    <property type="evidence" value="ECO:0007669"/>
    <property type="project" value="TreeGrafter"/>
</dbReference>
<protein>
    <recommendedName>
        <fullName evidence="4">Origin recognition complex subunit 1</fullName>
    </recommendedName>
</protein>
<dbReference type="PANTHER" id="PTHR10763:SF23">
    <property type="entry name" value="ORIGIN RECOGNITION COMPLEX SUBUNIT 1"/>
    <property type="match status" value="1"/>
</dbReference>
<dbReference type="InterPro" id="IPR050311">
    <property type="entry name" value="ORC1/CDC6"/>
</dbReference>
<organism evidence="6 7">
    <name type="scientific">Asparagus officinalis</name>
    <name type="common">Garden asparagus</name>
    <dbReference type="NCBI Taxonomy" id="4686"/>
    <lineage>
        <taxon>Eukaryota</taxon>
        <taxon>Viridiplantae</taxon>
        <taxon>Streptophyta</taxon>
        <taxon>Embryophyta</taxon>
        <taxon>Tracheophyta</taxon>
        <taxon>Spermatophyta</taxon>
        <taxon>Magnoliopsida</taxon>
        <taxon>Liliopsida</taxon>
        <taxon>Asparagales</taxon>
        <taxon>Asparagaceae</taxon>
        <taxon>Asparagoideae</taxon>
        <taxon>Asparagus</taxon>
    </lineage>
</organism>
<evidence type="ECO:0000256" key="1">
    <source>
        <dbReference type="ARBA" id="ARBA00004123"/>
    </source>
</evidence>
<dbReference type="PANTHER" id="PTHR10763">
    <property type="entry name" value="CELL DIVISION CONTROL PROTEIN 6-RELATED"/>
    <property type="match status" value="1"/>
</dbReference>
<reference evidence="7" key="1">
    <citation type="journal article" date="2017" name="Nat. Commun.">
        <title>The asparagus genome sheds light on the origin and evolution of a young Y chromosome.</title>
        <authorList>
            <person name="Harkess A."/>
            <person name="Zhou J."/>
            <person name="Xu C."/>
            <person name="Bowers J.E."/>
            <person name="Van der Hulst R."/>
            <person name="Ayyampalayam S."/>
            <person name="Mercati F."/>
            <person name="Riccardi P."/>
            <person name="McKain M.R."/>
            <person name="Kakrana A."/>
            <person name="Tang H."/>
            <person name="Ray J."/>
            <person name="Groenendijk J."/>
            <person name="Arikit S."/>
            <person name="Mathioni S.M."/>
            <person name="Nakano M."/>
            <person name="Shan H."/>
            <person name="Telgmann-Rauber A."/>
            <person name="Kanno A."/>
            <person name="Yue Z."/>
            <person name="Chen H."/>
            <person name="Li W."/>
            <person name="Chen Y."/>
            <person name="Xu X."/>
            <person name="Zhang Y."/>
            <person name="Luo S."/>
            <person name="Chen H."/>
            <person name="Gao J."/>
            <person name="Mao Z."/>
            <person name="Pires J.C."/>
            <person name="Luo M."/>
            <person name="Kudrna D."/>
            <person name="Wing R.A."/>
            <person name="Meyers B.C."/>
            <person name="Yi K."/>
            <person name="Kong H."/>
            <person name="Lavrijsen P."/>
            <person name="Sunseri F."/>
            <person name="Falavigna A."/>
            <person name="Ye Y."/>
            <person name="Leebens-Mack J.H."/>
            <person name="Chen G."/>
        </authorList>
    </citation>
    <scope>NUCLEOTIDE SEQUENCE [LARGE SCALE GENOMIC DNA]</scope>
    <source>
        <strain evidence="7">cv. DH0086</strain>
    </source>
</reference>
<keyword evidence="7" id="KW-1185">Reference proteome</keyword>
<sequence>MRCHWYMIPEETVVRRQSHNLRRKLFRTNQSSDIEHSFKRIADINDDDDEEENNGRTEKDEELKISKDTGCETYDNSENEEDVAAESTSRKHPTQELVLNSRKGRAFGIHKIGIKKIPEHVRRHNQTELEKAKATLLLATLPKSLPRRNKEMDEITSFIKGAICGEQCLGRCLYIHGVSGTGKMDNS</sequence>
<comment type="function">
    <text evidence="4">Component of the origin recognition complex (ORC) that binds origins of replication. DNA-binding is ATP-dependent, however specific DNA sequences that define origins of replication have not been identified so far. ORC is required to assemble the pre-replication complex necessary to initiate DNA replication.</text>
</comment>
<evidence type="ECO:0000256" key="3">
    <source>
        <dbReference type="ARBA" id="ARBA00023242"/>
    </source>
</evidence>
<evidence type="ECO:0000256" key="4">
    <source>
        <dbReference type="RuleBase" id="RU365058"/>
    </source>
</evidence>
<evidence type="ECO:0000313" key="7">
    <source>
        <dbReference type="Proteomes" id="UP000243459"/>
    </source>
</evidence>
<name>A0A5P1F4L9_ASPOF</name>
<dbReference type="Gene3D" id="3.40.50.300">
    <property type="entry name" value="P-loop containing nucleotide triphosphate hydrolases"/>
    <property type="match status" value="1"/>
</dbReference>
<dbReference type="GO" id="GO:0033314">
    <property type="term" value="P:mitotic DNA replication checkpoint signaling"/>
    <property type="evidence" value="ECO:0007669"/>
    <property type="project" value="TreeGrafter"/>
</dbReference>
<dbReference type="InterPro" id="IPR027417">
    <property type="entry name" value="P-loop_NTPase"/>
</dbReference>
<keyword evidence="2 4" id="KW-0238">DNA-binding</keyword>
<accession>A0A5P1F4L9</accession>
<dbReference type="GO" id="GO:0005524">
    <property type="term" value="F:ATP binding"/>
    <property type="evidence" value="ECO:0007669"/>
    <property type="project" value="UniProtKB-KW"/>
</dbReference>
<dbReference type="GO" id="GO:0006270">
    <property type="term" value="P:DNA replication initiation"/>
    <property type="evidence" value="ECO:0007669"/>
    <property type="project" value="TreeGrafter"/>
</dbReference>
<evidence type="ECO:0000256" key="2">
    <source>
        <dbReference type="ARBA" id="ARBA00023125"/>
    </source>
</evidence>
<feature type="compositionally biased region" description="Basic and acidic residues" evidence="5">
    <location>
        <begin position="53"/>
        <end position="70"/>
    </location>
</feature>